<reference evidence="1" key="1">
    <citation type="submission" date="2014-12" db="EMBL/GenBank/DDBJ databases">
        <title>Insight into the proteome of Arion vulgaris.</title>
        <authorList>
            <person name="Aradska J."/>
            <person name="Bulat T."/>
            <person name="Smidak R."/>
            <person name="Sarate P."/>
            <person name="Gangsoo J."/>
            <person name="Sialana F."/>
            <person name="Bilban M."/>
            <person name="Lubec G."/>
        </authorList>
    </citation>
    <scope>NUCLEOTIDE SEQUENCE</scope>
    <source>
        <tissue evidence="1">Skin</tissue>
    </source>
</reference>
<evidence type="ECO:0000313" key="1">
    <source>
        <dbReference type="EMBL" id="CEK66217.1"/>
    </source>
</evidence>
<protein>
    <submittedName>
        <fullName evidence="1">Uncharacterized protein</fullName>
    </submittedName>
</protein>
<organism evidence="1">
    <name type="scientific">Arion vulgaris</name>
    <dbReference type="NCBI Taxonomy" id="1028688"/>
    <lineage>
        <taxon>Eukaryota</taxon>
        <taxon>Metazoa</taxon>
        <taxon>Spiralia</taxon>
        <taxon>Lophotrochozoa</taxon>
        <taxon>Mollusca</taxon>
        <taxon>Gastropoda</taxon>
        <taxon>Heterobranchia</taxon>
        <taxon>Euthyneura</taxon>
        <taxon>Panpulmonata</taxon>
        <taxon>Eupulmonata</taxon>
        <taxon>Stylommatophora</taxon>
        <taxon>Helicina</taxon>
        <taxon>Arionoidea</taxon>
        <taxon>Arionidae</taxon>
        <taxon>Arion</taxon>
    </lineage>
</organism>
<dbReference type="AlphaFoldDB" id="A0A0B6ZCN9"/>
<dbReference type="EMBL" id="HACG01019352">
    <property type="protein sequence ID" value="CEK66217.1"/>
    <property type="molecule type" value="Transcribed_RNA"/>
</dbReference>
<proteinExistence type="predicted"/>
<accession>A0A0B6ZCN9</accession>
<sequence>MNTGVLTVACGNITSLARAFDVEHSAKMVIDNACFVCVDILSMTISGGYKS</sequence>
<name>A0A0B6ZCN9_9EUPU</name>
<gene>
    <name evidence="1" type="primary">ORF57711</name>
</gene>